<dbReference type="OrthoDB" id="1974344at2"/>
<dbReference type="EMBL" id="CP015405">
    <property type="protein sequence ID" value="ANU76646.1"/>
    <property type="molecule type" value="Genomic_DNA"/>
</dbReference>
<dbReference type="AlphaFoldDB" id="A0A1C7IAF0"/>
<evidence type="ECO:0000256" key="1">
    <source>
        <dbReference type="SAM" id="Phobius"/>
    </source>
</evidence>
<dbReference type="STRING" id="1796616.A4V09_13220"/>
<reference evidence="2" key="1">
    <citation type="submission" date="2017-04" db="EMBL/GenBank/DDBJ databases">
        <title>Complete Genome Sequences of Twelve Strains of a Stable Defined Moderately Diverse Mouse Microbiota 2 (sDMDMm2).</title>
        <authorList>
            <person name="Uchimura Y."/>
            <person name="Wyss M."/>
            <person name="Brugiroux S."/>
            <person name="Limenitakis J.P."/>
            <person name="Stecher B."/>
            <person name="McCoy K.D."/>
            <person name="Macpherson A.J."/>
        </authorList>
    </citation>
    <scope>NUCLEOTIDE SEQUENCE</scope>
    <source>
        <strain evidence="2">YL58</strain>
    </source>
</reference>
<protein>
    <submittedName>
        <fullName evidence="2">Uncharacterized protein</fullName>
    </submittedName>
</protein>
<organism evidence="2 3">
    <name type="scientific">Blautia pseudococcoides</name>
    <dbReference type="NCBI Taxonomy" id="1796616"/>
    <lineage>
        <taxon>Bacteria</taxon>
        <taxon>Bacillati</taxon>
        <taxon>Bacillota</taxon>
        <taxon>Clostridia</taxon>
        <taxon>Lachnospirales</taxon>
        <taxon>Lachnospiraceae</taxon>
        <taxon>Blautia</taxon>
    </lineage>
</organism>
<dbReference type="RefSeq" id="WP_065542807.1">
    <property type="nucleotide sequence ID" value="NZ_CP015405.2"/>
</dbReference>
<accession>A0A1C7IAF0</accession>
<evidence type="ECO:0000313" key="3">
    <source>
        <dbReference type="Proteomes" id="UP000092574"/>
    </source>
</evidence>
<proteinExistence type="predicted"/>
<feature type="transmembrane region" description="Helical" evidence="1">
    <location>
        <begin position="31"/>
        <end position="59"/>
    </location>
</feature>
<keyword evidence="1" id="KW-0472">Membrane</keyword>
<sequence length="64" mass="7107">MTHIRESMQRAENRFDATAAHFARRHPCISLLCTFIGIPAFILGAVYALASVVVCPVAWVCGWM</sequence>
<evidence type="ECO:0000313" key="2">
    <source>
        <dbReference type="EMBL" id="ANU76646.1"/>
    </source>
</evidence>
<keyword evidence="3" id="KW-1185">Reference proteome</keyword>
<dbReference type="KEGG" id="byl:A4V09_13220"/>
<name>A0A1C7IAF0_9FIRM</name>
<dbReference type="Proteomes" id="UP000092574">
    <property type="component" value="Chromosome"/>
</dbReference>
<gene>
    <name evidence="2" type="ORF">A4V09_13220</name>
</gene>
<keyword evidence="1" id="KW-1133">Transmembrane helix</keyword>
<keyword evidence="1" id="KW-0812">Transmembrane</keyword>